<proteinExistence type="predicted"/>
<dbReference type="PROSITE" id="PS50888">
    <property type="entry name" value="BHLH"/>
    <property type="match status" value="1"/>
</dbReference>
<name>A0A8C6QHF5_NANGA</name>
<evidence type="ECO:0000256" key="3">
    <source>
        <dbReference type="ARBA" id="ARBA00022782"/>
    </source>
</evidence>
<dbReference type="GeneTree" id="ENSGT00390000000656"/>
<dbReference type="GO" id="GO:0000978">
    <property type="term" value="F:RNA polymerase II cis-regulatory region sequence-specific DNA binding"/>
    <property type="evidence" value="ECO:0007669"/>
    <property type="project" value="TreeGrafter"/>
</dbReference>
<keyword evidence="2" id="KW-0217">Developmental protein</keyword>
<gene>
    <name evidence="10" type="primary">Sohlh1</name>
</gene>
<dbReference type="Gene3D" id="4.10.280.10">
    <property type="entry name" value="Helix-loop-helix DNA-binding domain"/>
    <property type="match status" value="1"/>
</dbReference>
<dbReference type="SMART" id="SM00353">
    <property type="entry name" value="HLH"/>
    <property type="match status" value="1"/>
</dbReference>
<keyword evidence="3" id="KW-0221">Differentiation</keyword>
<dbReference type="InterPro" id="IPR039583">
    <property type="entry name" value="TCFL5/SOLH1/2"/>
</dbReference>
<keyword evidence="7" id="KW-0804">Transcription</keyword>
<evidence type="ECO:0000256" key="1">
    <source>
        <dbReference type="ARBA" id="ARBA00004123"/>
    </source>
</evidence>
<keyword evidence="4" id="KW-0744">Spermatogenesis</keyword>
<dbReference type="PANTHER" id="PTHR15402">
    <property type="entry name" value="TRANSCRIPTION FACTOR-LIKE 5 PROTEIN"/>
    <property type="match status" value="1"/>
</dbReference>
<evidence type="ECO:0000259" key="9">
    <source>
        <dbReference type="PROSITE" id="PS50888"/>
    </source>
</evidence>
<organism evidence="10 11">
    <name type="scientific">Nannospalax galili</name>
    <name type="common">Northern Israeli blind subterranean mole rat</name>
    <name type="synonym">Spalax galili</name>
    <dbReference type="NCBI Taxonomy" id="1026970"/>
    <lineage>
        <taxon>Eukaryota</taxon>
        <taxon>Metazoa</taxon>
        <taxon>Chordata</taxon>
        <taxon>Craniata</taxon>
        <taxon>Vertebrata</taxon>
        <taxon>Euteleostomi</taxon>
        <taxon>Mammalia</taxon>
        <taxon>Eutheria</taxon>
        <taxon>Euarchontoglires</taxon>
        <taxon>Glires</taxon>
        <taxon>Rodentia</taxon>
        <taxon>Myomorpha</taxon>
        <taxon>Muroidea</taxon>
        <taxon>Spalacidae</taxon>
        <taxon>Spalacinae</taxon>
        <taxon>Nannospalax</taxon>
    </lineage>
</organism>
<comment type="subcellular location">
    <subcellularLocation>
        <location evidence="1">Nucleus</location>
    </subcellularLocation>
</comment>
<sequence>MASSSSKPAAADPGVEGCRKTCLLETNGLLNAPPGCRPRILVAAAKRGPCLRRNVVSERERRRRISQSCEHLRALLPQFEGRREDMASVLEMSVRFLQLAHSLAPSWKPLFIPPPSQDTWHTWESDAGQVTLSSQITDSKPDPETAAVSSVVTQVQEPLCCGPQGVDKSQTLVRVSELLERPPSCPGNPKIMLSCGGPEPSNMSPGLPAWIPHSQQSTSPHKSEDFPDELYQAGSLARDTESPDMLLEEESSLDLTHVPDARYTAGSDLEDRASFLLTASSDWWSGLVAGRGGTTLARSSPIDWTELEFTVDSESSSQELKASPPELWGLDLGSSCSLALKDDMDSLFPDFFPC</sequence>
<evidence type="ECO:0000256" key="6">
    <source>
        <dbReference type="ARBA" id="ARBA00023125"/>
    </source>
</evidence>
<evidence type="ECO:0000256" key="8">
    <source>
        <dbReference type="ARBA" id="ARBA00023242"/>
    </source>
</evidence>
<dbReference type="GO" id="GO:0005737">
    <property type="term" value="C:cytoplasm"/>
    <property type="evidence" value="ECO:0007669"/>
    <property type="project" value="Ensembl"/>
</dbReference>
<evidence type="ECO:0000256" key="5">
    <source>
        <dbReference type="ARBA" id="ARBA00023015"/>
    </source>
</evidence>
<dbReference type="OMA" id="WQGDVLQ"/>
<dbReference type="InterPro" id="IPR011598">
    <property type="entry name" value="bHLH_dom"/>
</dbReference>
<feature type="domain" description="BHLH" evidence="9">
    <location>
        <begin position="49"/>
        <end position="100"/>
    </location>
</feature>
<dbReference type="GO" id="GO:0001673">
    <property type="term" value="C:male germ cell nucleus"/>
    <property type="evidence" value="ECO:0007669"/>
    <property type="project" value="Ensembl"/>
</dbReference>
<dbReference type="GO" id="GO:0042803">
    <property type="term" value="F:protein homodimerization activity"/>
    <property type="evidence" value="ECO:0007669"/>
    <property type="project" value="Ensembl"/>
</dbReference>
<evidence type="ECO:0000313" key="10">
    <source>
        <dbReference type="Ensembl" id="ENSNGAP00000002185.1"/>
    </source>
</evidence>
<reference evidence="10" key="2">
    <citation type="submission" date="2025-09" db="UniProtKB">
        <authorList>
            <consortium name="Ensembl"/>
        </authorList>
    </citation>
    <scope>IDENTIFICATION</scope>
</reference>
<evidence type="ECO:0000313" key="11">
    <source>
        <dbReference type="Proteomes" id="UP000694381"/>
    </source>
</evidence>
<dbReference type="Pfam" id="PF00010">
    <property type="entry name" value="HLH"/>
    <property type="match status" value="1"/>
</dbReference>
<keyword evidence="8" id="KW-0539">Nucleus</keyword>
<evidence type="ECO:0000256" key="4">
    <source>
        <dbReference type="ARBA" id="ARBA00022871"/>
    </source>
</evidence>
<accession>A0A8C6QHF5</accession>
<dbReference type="GO" id="GO:0009994">
    <property type="term" value="P:oocyte differentiation"/>
    <property type="evidence" value="ECO:0007669"/>
    <property type="project" value="Ensembl"/>
</dbReference>
<dbReference type="InterPro" id="IPR036638">
    <property type="entry name" value="HLH_DNA-bd_sf"/>
</dbReference>
<keyword evidence="6" id="KW-0238">DNA-binding</keyword>
<keyword evidence="11" id="KW-1185">Reference proteome</keyword>
<dbReference type="GO" id="GO:0001541">
    <property type="term" value="P:ovarian follicle development"/>
    <property type="evidence" value="ECO:0007669"/>
    <property type="project" value="Ensembl"/>
</dbReference>
<dbReference type="GO" id="GO:0007283">
    <property type="term" value="P:spermatogenesis"/>
    <property type="evidence" value="ECO:0007669"/>
    <property type="project" value="UniProtKB-KW"/>
</dbReference>
<reference evidence="10" key="1">
    <citation type="submission" date="2025-08" db="UniProtKB">
        <authorList>
            <consortium name="Ensembl"/>
        </authorList>
    </citation>
    <scope>IDENTIFICATION</scope>
</reference>
<dbReference type="SUPFAM" id="SSF47459">
    <property type="entry name" value="HLH, helix-loop-helix DNA-binding domain"/>
    <property type="match status" value="1"/>
</dbReference>
<dbReference type="Proteomes" id="UP000694381">
    <property type="component" value="Unassembled WGS sequence"/>
</dbReference>
<protein>
    <submittedName>
        <fullName evidence="10">Spermatogenesis and oogenesis specific basic helix-loop-helix 1</fullName>
    </submittedName>
</protein>
<dbReference type="PANTHER" id="PTHR15402:SF4">
    <property type="entry name" value="SPERMATOGENESIS- AND OOGENESIS-SPECIFIC BASIC HELIX-LOOP-HELIX-CONTAINING PROTEIN 1"/>
    <property type="match status" value="1"/>
</dbReference>
<dbReference type="AlphaFoldDB" id="A0A8C6QHF5"/>
<dbReference type="GO" id="GO:0046982">
    <property type="term" value="F:protein heterodimerization activity"/>
    <property type="evidence" value="ECO:0007669"/>
    <property type="project" value="Ensembl"/>
</dbReference>
<dbReference type="Ensembl" id="ENSNGAT00000002361.1">
    <property type="protein sequence ID" value="ENSNGAP00000002185.1"/>
    <property type="gene ID" value="ENSNGAG00000001752.1"/>
</dbReference>
<dbReference type="GO" id="GO:0001228">
    <property type="term" value="F:DNA-binding transcription activator activity, RNA polymerase II-specific"/>
    <property type="evidence" value="ECO:0007669"/>
    <property type="project" value="Ensembl"/>
</dbReference>
<evidence type="ECO:0000256" key="2">
    <source>
        <dbReference type="ARBA" id="ARBA00022473"/>
    </source>
</evidence>
<keyword evidence="5" id="KW-0805">Transcription regulation</keyword>
<evidence type="ECO:0000256" key="7">
    <source>
        <dbReference type="ARBA" id="ARBA00023163"/>
    </source>
</evidence>